<proteinExistence type="predicted"/>
<dbReference type="Pfam" id="PF13989">
    <property type="entry name" value="YejG"/>
    <property type="match status" value="1"/>
</dbReference>
<dbReference type="InterPro" id="IPR020489">
    <property type="entry name" value="Uncharacterised_YejG"/>
</dbReference>
<comment type="caution">
    <text evidence="1">The sequence shown here is derived from an EMBL/GenBank/DDBJ whole genome shotgun (WGS) entry which is preliminary data.</text>
</comment>
<name>A0A1X0WHJ3_9GAMM</name>
<dbReference type="STRING" id="1646377.BS640_07615"/>
<protein>
    <submittedName>
        <fullName evidence="1">Uncharacterized protein</fullName>
    </submittedName>
</protein>
<dbReference type="EMBL" id="MRWE01000009">
    <property type="protein sequence ID" value="ORJ26191.1"/>
    <property type="molecule type" value="Genomic_DNA"/>
</dbReference>
<evidence type="ECO:0000313" key="1">
    <source>
        <dbReference type="EMBL" id="ORJ26191.1"/>
    </source>
</evidence>
<evidence type="ECO:0000313" key="2">
    <source>
        <dbReference type="Proteomes" id="UP000192536"/>
    </source>
</evidence>
<organism evidence="1 2">
    <name type="scientific">Rouxiella badensis</name>
    <dbReference type="NCBI Taxonomy" id="1646377"/>
    <lineage>
        <taxon>Bacteria</taxon>
        <taxon>Pseudomonadati</taxon>
        <taxon>Pseudomonadota</taxon>
        <taxon>Gammaproteobacteria</taxon>
        <taxon>Enterobacterales</taxon>
        <taxon>Yersiniaceae</taxon>
        <taxon>Rouxiella</taxon>
    </lineage>
</organism>
<reference evidence="1 2" key="1">
    <citation type="journal article" date="2017" name="Int. J. Syst. Evol. Microbiol.">
        <title>Rouxiella badensis sp. nov. and Rouxiella silvae sp. nov. isolated from peat bog soil in Germany and emendation of the genus description.</title>
        <authorList>
            <person name="Le Fleche-Mateos A."/>
            <person name="Kugler J.H."/>
            <person name="Hansen S.H."/>
            <person name="Syldatk C."/>
            <person name="Hausmann R."/>
            <person name="Lomprez F."/>
            <person name="Vandenbogaert M."/>
            <person name="Manuguerra J.C."/>
            <person name="Grimont P.A."/>
        </authorList>
    </citation>
    <scope>NUCLEOTIDE SEQUENCE [LARGE SCALE GENOMIC DNA]</scope>
    <source>
        <strain evidence="1 2">DSM 100043</strain>
    </source>
</reference>
<gene>
    <name evidence="1" type="ORF">BS640_07615</name>
</gene>
<accession>A0A1X0WHJ3</accession>
<sequence>MNTNHFSVVHRLPQSYRWLSGFAGIKVEAISLPADEEDSNLVGLKLLSPEGDSARQVLQSLNLSLREIQVESNIVECEGELCLFVKRDDESATMCRLKNIGTAIAESVSVSAIYPF</sequence>
<dbReference type="NCBIfam" id="NF008811">
    <property type="entry name" value="PRK11835.1"/>
    <property type="match status" value="1"/>
</dbReference>
<dbReference type="AlphaFoldDB" id="A0A1X0WHJ3"/>
<dbReference type="GeneID" id="93564961"/>
<dbReference type="RefSeq" id="WP_017492261.1">
    <property type="nucleotide sequence ID" value="NZ_CAUQAZ010000008.1"/>
</dbReference>
<keyword evidence="2" id="KW-1185">Reference proteome</keyword>
<dbReference type="Proteomes" id="UP000192536">
    <property type="component" value="Unassembled WGS sequence"/>
</dbReference>